<dbReference type="Proteomes" id="UP000524450">
    <property type="component" value="Unassembled WGS sequence"/>
</dbReference>
<dbReference type="AlphaFoldDB" id="A0A840GAY7"/>
<evidence type="ECO:0000256" key="1">
    <source>
        <dbReference type="SAM" id="SignalP"/>
    </source>
</evidence>
<sequence length="224" mass="24321">MKKLISTLMVALGAAPAAAQAPGKIETINSKSIRFTMPTVATDDLKFVMPTAETFKGAPQFHEDEWAQVEFFPSARLAEVQRRLVEYKAFEQRHRGPNGWTDIYARRVSRSPVLSGATAVEELASKVHGSRLPSPILTTASKPLGQVEAGFSVRLTEKVHLYGLADQAGINVLAAILDSGADDTALTSAFLALRKSKEVILVDWRSQMVLVGSTSSGSLEVWRP</sequence>
<dbReference type="RefSeq" id="WP_184642665.1">
    <property type="nucleotide sequence ID" value="NZ_JACIFZ010000017.1"/>
</dbReference>
<organism evidence="2 3">
    <name type="scientific">Variovorax guangxiensis</name>
    <dbReference type="NCBI Taxonomy" id="1775474"/>
    <lineage>
        <taxon>Bacteria</taxon>
        <taxon>Pseudomonadati</taxon>
        <taxon>Pseudomonadota</taxon>
        <taxon>Betaproteobacteria</taxon>
        <taxon>Burkholderiales</taxon>
        <taxon>Comamonadaceae</taxon>
        <taxon>Variovorax</taxon>
    </lineage>
</organism>
<dbReference type="GO" id="GO:0006508">
    <property type="term" value="P:proteolysis"/>
    <property type="evidence" value="ECO:0007669"/>
    <property type="project" value="InterPro"/>
</dbReference>
<feature type="chain" id="PRO_5032399183" description="Peptidase A2 domain-containing protein" evidence="1">
    <location>
        <begin position="20"/>
        <end position="224"/>
    </location>
</feature>
<dbReference type="EMBL" id="JACIFZ010000017">
    <property type="protein sequence ID" value="MBB4225968.1"/>
    <property type="molecule type" value="Genomic_DNA"/>
</dbReference>
<dbReference type="InterPro" id="IPR001969">
    <property type="entry name" value="Aspartic_peptidase_AS"/>
</dbReference>
<evidence type="ECO:0008006" key="4">
    <source>
        <dbReference type="Google" id="ProtNLM"/>
    </source>
</evidence>
<reference evidence="2 3" key="1">
    <citation type="submission" date="2020-08" db="EMBL/GenBank/DDBJ databases">
        <title>Genomic Encyclopedia of Type Strains, Phase IV (KMG-V): Genome sequencing to study the core and pangenomes of soil and plant-associated prokaryotes.</title>
        <authorList>
            <person name="Whitman W."/>
        </authorList>
    </citation>
    <scope>NUCLEOTIDE SEQUENCE [LARGE SCALE GENOMIC DNA]</scope>
    <source>
        <strain evidence="2 3">34/80</strain>
    </source>
</reference>
<protein>
    <recommendedName>
        <fullName evidence="4">Peptidase A2 domain-containing protein</fullName>
    </recommendedName>
</protein>
<keyword evidence="1" id="KW-0732">Signal</keyword>
<accession>A0A840GAY7</accession>
<dbReference type="GO" id="GO:0004190">
    <property type="term" value="F:aspartic-type endopeptidase activity"/>
    <property type="evidence" value="ECO:0007669"/>
    <property type="project" value="InterPro"/>
</dbReference>
<evidence type="ECO:0000313" key="3">
    <source>
        <dbReference type="Proteomes" id="UP000524450"/>
    </source>
</evidence>
<name>A0A840GAY7_9BURK</name>
<comment type="caution">
    <text evidence="2">The sequence shown here is derived from an EMBL/GenBank/DDBJ whole genome shotgun (WGS) entry which is preliminary data.</text>
</comment>
<feature type="signal peptide" evidence="1">
    <location>
        <begin position="1"/>
        <end position="19"/>
    </location>
</feature>
<proteinExistence type="predicted"/>
<dbReference type="PROSITE" id="PS00141">
    <property type="entry name" value="ASP_PROTEASE"/>
    <property type="match status" value="1"/>
</dbReference>
<gene>
    <name evidence="2" type="ORF">GGD71_006781</name>
</gene>
<evidence type="ECO:0000313" key="2">
    <source>
        <dbReference type="EMBL" id="MBB4225968.1"/>
    </source>
</evidence>